<sequence length="249" mass="28053">MKHKSCFSTLVLSAFLMMTGLLPCGAQSMNLDSLTRVNNRHDPLPKLSATLQAGFNVSSDASVAWELGAAWYPMTYAGLSLSLELDDNKGKKGLLVSTDNGREEYDSERVIRLNLHPSLAFRTPRLWIGRRRSVGVMLECNPGLVLSFPRNDSKWVDSWPFGEEVTEINGRKAYRRRHLKNRDGEWLAWRVRTALSFCTDDGAISIGYSVSNYDINSCRNNLYYQGKRVGGVDHLSMTRSLFISLSAFF</sequence>
<dbReference type="EMBL" id="JAERMS010000003">
    <property type="protein sequence ID" value="MBO1362531.1"/>
    <property type="molecule type" value="Genomic_DNA"/>
</dbReference>
<feature type="chain" id="PRO_5045995443" description="PorT family protein" evidence="1">
    <location>
        <begin position="29"/>
        <end position="249"/>
    </location>
</feature>
<reference evidence="2 3" key="1">
    <citation type="submission" date="2021-01" db="EMBL/GenBank/DDBJ databases">
        <title>Prevotella A2931 sp. nov.</title>
        <authorList>
            <person name="Buhl M."/>
            <person name="Oberhettinger P."/>
        </authorList>
    </citation>
    <scope>NUCLEOTIDE SEQUENCE [LARGE SCALE GENOMIC DNA]</scope>
    <source>
        <strain evidence="2 3">A2931</strain>
    </source>
</reference>
<proteinExistence type="predicted"/>
<comment type="caution">
    <text evidence="2">The sequence shown here is derived from an EMBL/GenBank/DDBJ whole genome shotgun (WGS) entry which is preliminary data.</text>
</comment>
<evidence type="ECO:0000313" key="3">
    <source>
        <dbReference type="Proteomes" id="UP000664265"/>
    </source>
</evidence>
<gene>
    <name evidence="2" type="ORF">JHU38_01805</name>
</gene>
<keyword evidence="3" id="KW-1185">Reference proteome</keyword>
<dbReference type="Proteomes" id="UP000664265">
    <property type="component" value="Unassembled WGS sequence"/>
</dbReference>
<evidence type="ECO:0000256" key="1">
    <source>
        <dbReference type="SAM" id="SignalP"/>
    </source>
</evidence>
<name>A0ABS3M2W4_9BACT</name>
<dbReference type="RefSeq" id="WP_146157002.1">
    <property type="nucleotide sequence ID" value="NZ_JAERMS010000003.1"/>
</dbReference>
<organism evidence="2 3">
    <name type="scientific">Prevotella illustrans</name>
    <dbReference type="NCBI Taxonomy" id="2800387"/>
    <lineage>
        <taxon>Bacteria</taxon>
        <taxon>Pseudomonadati</taxon>
        <taxon>Bacteroidota</taxon>
        <taxon>Bacteroidia</taxon>
        <taxon>Bacteroidales</taxon>
        <taxon>Prevotellaceae</taxon>
        <taxon>Prevotella</taxon>
    </lineage>
</organism>
<feature type="signal peptide" evidence="1">
    <location>
        <begin position="1"/>
        <end position="28"/>
    </location>
</feature>
<evidence type="ECO:0000313" key="2">
    <source>
        <dbReference type="EMBL" id="MBO1362531.1"/>
    </source>
</evidence>
<protein>
    <recommendedName>
        <fullName evidence="4">PorT family protein</fullName>
    </recommendedName>
</protein>
<keyword evidence="1" id="KW-0732">Signal</keyword>
<evidence type="ECO:0008006" key="4">
    <source>
        <dbReference type="Google" id="ProtNLM"/>
    </source>
</evidence>
<accession>A0ABS3M2W4</accession>